<dbReference type="Pfam" id="PF09945">
    <property type="entry name" value="DUF2177"/>
    <property type="match status" value="1"/>
</dbReference>
<accession>A0A518DKV1</accession>
<feature type="transmembrane region" description="Helical" evidence="1">
    <location>
        <begin position="102"/>
        <end position="127"/>
    </location>
</feature>
<evidence type="ECO:0008006" key="4">
    <source>
        <dbReference type="Google" id="ProtNLM"/>
    </source>
</evidence>
<feature type="transmembrane region" description="Helical" evidence="1">
    <location>
        <begin position="7"/>
        <end position="30"/>
    </location>
</feature>
<evidence type="ECO:0000313" key="2">
    <source>
        <dbReference type="EMBL" id="QDU92468.1"/>
    </source>
</evidence>
<keyword evidence="3" id="KW-1185">Reference proteome</keyword>
<dbReference type="Proteomes" id="UP000317648">
    <property type="component" value="Chromosome"/>
</dbReference>
<keyword evidence="1" id="KW-0472">Membrane</keyword>
<evidence type="ECO:0000256" key="1">
    <source>
        <dbReference type="SAM" id="Phobius"/>
    </source>
</evidence>
<dbReference type="AlphaFoldDB" id="A0A518DKV1"/>
<dbReference type="InterPro" id="IPR018687">
    <property type="entry name" value="DUF2177_membr"/>
</dbReference>
<name>A0A518DKV1_9BACT</name>
<reference evidence="2 3" key="1">
    <citation type="submission" date="2019-02" db="EMBL/GenBank/DDBJ databases">
        <title>Deep-cultivation of Planctomycetes and their phenomic and genomic characterization uncovers novel biology.</title>
        <authorList>
            <person name="Wiegand S."/>
            <person name="Jogler M."/>
            <person name="Boedeker C."/>
            <person name="Pinto D."/>
            <person name="Vollmers J."/>
            <person name="Rivas-Marin E."/>
            <person name="Kohn T."/>
            <person name="Peeters S.H."/>
            <person name="Heuer A."/>
            <person name="Rast P."/>
            <person name="Oberbeckmann S."/>
            <person name="Bunk B."/>
            <person name="Jeske O."/>
            <person name="Meyerdierks A."/>
            <person name="Storesund J.E."/>
            <person name="Kallscheuer N."/>
            <person name="Luecker S."/>
            <person name="Lage O.M."/>
            <person name="Pohl T."/>
            <person name="Merkel B.J."/>
            <person name="Hornburger P."/>
            <person name="Mueller R.-W."/>
            <person name="Bruemmer F."/>
            <person name="Labrenz M."/>
            <person name="Spormann A.M."/>
            <person name="Op den Camp H."/>
            <person name="Overmann J."/>
            <person name="Amann R."/>
            <person name="Jetten M.S.M."/>
            <person name="Mascher T."/>
            <person name="Medema M.H."/>
            <person name="Devos D.P."/>
            <person name="Kaster A.-K."/>
            <person name="Ovreas L."/>
            <person name="Rohde M."/>
            <person name="Galperin M.Y."/>
            <person name="Jogler C."/>
        </authorList>
    </citation>
    <scope>NUCLEOTIDE SEQUENCE [LARGE SCALE GENOMIC DNA]</scope>
    <source>
        <strain evidence="2 3">Pla85_3_4</strain>
    </source>
</reference>
<feature type="transmembrane region" description="Helical" evidence="1">
    <location>
        <begin position="42"/>
        <end position="63"/>
    </location>
</feature>
<dbReference type="EMBL" id="CP036433">
    <property type="protein sequence ID" value="QDU92468.1"/>
    <property type="molecule type" value="Genomic_DNA"/>
</dbReference>
<gene>
    <name evidence="2" type="ORF">Pla8534_02160</name>
</gene>
<feature type="transmembrane region" description="Helical" evidence="1">
    <location>
        <begin position="75"/>
        <end position="90"/>
    </location>
</feature>
<dbReference type="OrthoDB" id="166547at2"/>
<organism evidence="2 3">
    <name type="scientific">Lignipirellula cremea</name>
    <dbReference type="NCBI Taxonomy" id="2528010"/>
    <lineage>
        <taxon>Bacteria</taxon>
        <taxon>Pseudomonadati</taxon>
        <taxon>Planctomycetota</taxon>
        <taxon>Planctomycetia</taxon>
        <taxon>Pirellulales</taxon>
        <taxon>Pirellulaceae</taxon>
        <taxon>Lignipirellula</taxon>
    </lineage>
</organism>
<keyword evidence="1" id="KW-0812">Transmembrane</keyword>
<sequence>MFYVKLYFSMLVCFLAVDLLWLGVIARGFYQKQLEFLLRPTPNWPVAILFYLIYITGILVFVVSPALQSESWRKALLLGAFFGFVTYATYDLTNHATVKNWPWLITVADLCWGTILCSTVATCGYFAGRWFSS</sequence>
<evidence type="ECO:0000313" key="3">
    <source>
        <dbReference type="Proteomes" id="UP000317648"/>
    </source>
</evidence>
<dbReference type="RefSeq" id="WP_145048440.1">
    <property type="nucleotide sequence ID" value="NZ_CP036433.1"/>
</dbReference>
<dbReference type="KEGG" id="lcre:Pla8534_02160"/>
<protein>
    <recommendedName>
        <fullName evidence="4">DUF2177 domain-containing protein</fullName>
    </recommendedName>
</protein>
<keyword evidence="1" id="KW-1133">Transmembrane helix</keyword>
<proteinExistence type="predicted"/>